<keyword evidence="7" id="KW-0597">Phosphoprotein</keyword>
<keyword evidence="5" id="KW-0963">Cytoplasm</keyword>
<dbReference type="FunFam" id="1.10.437.10:FF:000017">
    <property type="entry name" value="MCL1, BCL2 family apoptosis regulator"/>
    <property type="match status" value="1"/>
</dbReference>
<gene>
    <name evidence="15 17 18" type="primary">mcl1</name>
</gene>
<keyword evidence="10" id="KW-0832">Ubl conjugation</keyword>
<dbReference type="GO" id="GO:0005654">
    <property type="term" value="C:nucleoplasm"/>
    <property type="evidence" value="ECO:0007669"/>
    <property type="project" value="UniProtKB-SubCell"/>
</dbReference>
<keyword evidence="9" id="KW-0221">Differentiation</keyword>
<reference evidence="15" key="1">
    <citation type="journal article" date="2010" name="Science">
        <title>The genome of the Western clawed frog Xenopus tropicalis.</title>
        <authorList>
            <person name="Hellsten U."/>
            <person name="Harland R.M."/>
            <person name="Gilchrist M.J."/>
            <person name="Hendrix D."/>
            <person name="Jurka J."/>
            <person name="Kapitonov V."/>
            <person name="Ovcharenko I."/>
            <person name="Putnam N.H."/>
            <person name="Shu S."/>
            <person name="Taher L."/>
            <person name="Blitz I.L."/>
            <person name="Blumberg B."/>
            <person name="Dichmann D.S."/>
            <person name="Dubchak I."/>
            <person name="Amaya E."/>
            <person name="Detter J.C."/>
            <person name="Fletcher R."/>
            <person name="Gerhard D.S."/>
            <person name="Goodstein D."/>
            <person name="Graves T."/>
            <person name="Grigoriev I.V."/>
            <person name="Grimwood J."/>
            <person name="Kawashima T."/>
            <person name="Lindquist E."/>
            <person name="Lucas S.M."/>
            <person name="Mead P.E."/>
            <person name="Mitros T."/>
            <person name="Ogino H."/>
            <person name="Ohta Y."/>
            <person name="Poliakov A.V."/>
            <person name="Pollet N."/>
            <person name="Robert J."/>
            <person name="Salamov A."/>
            <person name="Sater A.K."/>
            <person name="Schmutz J."/>
            <person name="Terry A."/>
            <person name="Vize P.D."/>
            <person name="Warren W.C."/>
            <person name="Wells D."/>
            <person name="Wills A."/>
            <person name="Wilson R.K."/>
            <person name="Zimmerman L.B."/>
            <person name="Zorn A.M."/>
            <person name="Grainger R."/>
            <person name="Grammer T."/>
            <person name="Khokha M.K."/>
            <person name="Richardson P.M."/>
            <person name="Rokhsar D.S."/>
        </authorList>
    </citation>
    <scope>NUCLEOTIDE SEQUENCE [LARGE SCALE GENOMIC DNA]</scope>
    <source>
        <strain evidence="15">Nigerian</strain>
    </source>
</reference>
<evidence type="ECO:0000313" key="15">
    <source>
        <dbReference type="Ensembl" id="ENSXETP00000056124"/>
    </source>
</evidence>
<dbReference type="SMART" id="SM00337">
    <property type="entry name" value="BCL"/>
    <property type="match status" value="1"/>
</dbReference>
<keyword evidence="6" id="KW-1017">Isopeptide bond</keyword>
<keyword evidence="8" id="KW-0053">Apoptosis</keyword>
<dbReference type="KEGG" id="xtr:100038211"/>
<evidence type="ECO:0000256" key="10">
    <source>
        <dbReference type="ARBA" id="ARBA00022843"/>
    </source>
</evidence>
<dbReference type="PANTHER" id="PTHR11256:SF46">
    <property type="entry name" value="INDUCED MYELOID LEUKEMIA CELL DIFFERENTIATION PROTEIN MCL-1"/>
    <property type="match status" value="1"/>
</dbReference>
<evidence type="ECO:0000259" key="14">
    <source>
        <dbReference type="SMART" id="SM00337"/>
    </source>
</evidence>
<dbReference type="GO" id="GO:0097192">
    <property type="term" value="P:extrinsic apoptotic signaling pathway in absence of ligand"/>
    <property type="evidence" value="ECO:0000318"/>
    <property type="project" value="GO_Central"/>
</dbReference>
<feature type="domain" description="Bcl-2 Bcl-2 homology region 1-3" evidence="14">
    <location>
        <begin position="146"/>
        <end position="245"/>
    </location>
</feature>
<evidence type="ECO:0000313" key="17">
    <source>
        <dbReference type="RefSeq" id="XP_002935512.1"/>
    </source>
</evidence>
<dbReference type="Pfam" id="PF00452">
    <property type="entry name" value="Bcl-2"/>
    <property type="match status" value="1"/>
</dbReference>
<accession>A0A6I8PM94</accession>
<comment type="subcellular location">
    <subcellularLocation>
        <location evidence="1">Cytoplasm</location>
    </subcellularLocation>
    <subcellularLocation>
        <location evidence="2">Nucleus</location>
        <location evidence="2">Nucleoplasm</location>
    </subcellularLocation>
</comment>
<dbReference type="Proteomes" id="UP000008143">
    <property type="component" value="Chromosome 8"/>
</dbReference>
<keyword evidence="13" id="KW-0812">Transmembrane</keyword>
<evidence type="ECO:0000256" key="11">
    <source>
        <dbReference type="ARBA" id="ARBA00023242"/>
    </source>
</evidence>
<keyword evidence="16" id="KW-1185">Reference proteome</keyword>
<dbReference type="AlphaFoldDB" id="A0A6I8PM94"/>
<evidence type="ECO:0000256" key="5">
    <source>
        <dbReference type="ARBA" id="ARBA00022490"/>
    </source>
</evidence>
<dbReference type="GO" id="GO:0008053">
    <property type="term" value="P:mitochondrial fusion"/>
    <property type="evidence" value="ECO:0000318"/>
    <property type="project" value="GO_Central"/>
</dbReference>
<evidence type="ECO:0000313" key="18">
    <source>
        <dbReference type="Xenbase" id="XB-GENE-487620"/>
    </source>
</evidence>
<evidence type="ECO:0000256" key="9">
    <source>
        <dbReference type="ARBA" id="ARBA00022782"/>
    </source>
</evidence>
<dbReference type="OrthoDB" id="8932147at2759"/>
<keyword evidence="11" id="KW-0539">Nucleus</keyword>
<evidence type="ECO:0000256" key="12">
    <source>
        <dbReference type="SAM" id="MobiDB-lite"/>
    </source>
</evidence>
<dbReference type="PROSITE" id="PS50062">
    <property type="entry name" value="BCL2_FAMILY"/>
    <property type="match status" value="1"/>
</dbReference>
<evidence type="ECO:0000256" key="3">
    <source>
        <dbReference type="ARBA" id="ARBA00009458"/>
    </source>
</evidence>
<evidence type="ECO:0000256" key="7">
    <source>
        <dbReference type="ARBA" id="ARBA00022553"/>
    </source>
</evidence>
<dbReference type="CTD" id="4170"/>
<dbReference type="InterPro" id="IPR002475">
    <property type="entry name" value="Bcl2-like"/>
</dbReference>
<dbReference type="GO" id="GO:0001836">
    <property type="term" value="P:release of cytochrome c from mitochondria"/>
    <property type="evidence" value="ECO:0000318"/>
    <property type="project" value="GO_Central"/>
</dbReference>
<evidence type="ECO:0000256" key="13">
    <source>
        <dbReference type="SAM" id="Phobius"/>
    </source>
</evidence>
<dbReference type="GO" id="GO:0015267">
    <property type="term" value="F:channel activity"/>
    <property type="evidence" value="ECO:0000318"/>
    <property type="project" value="GO_Central"/>
</dbReference>
<dbReference type="GO" id="GO:0008630">
    <property type="term" value="P:intrinsic apoptotic signaling pathway in response to DNA damage"/>
    <property type="evidence" value="ECO:0000318"/>
    <property type="project" value="GO_Central"/>
</dbReference>
<dbReference type="GO" id="GO:0005741">
    <property type="term" value="C:mitochondrial outer membrane"/>
    <property type="evidence" value="ECO:0000318"/>
    <property type="project" value="GO_Central"/>
</dbReference>
<dbReference type="Xenbase" id="XB-GENE-487620">
    <property type="gene designation" value="mcl1"/>
</dbReference>
<sequence>MMRQSVIAKQRTSAGFLIPCQFYCSGGGGGNASEKAVNDRGASPWDADMEAHRDKLDRPQLNGFGFNSGGSLTASQEGELDEDIDGGSQGSSSPPDSPVCPKDGLYMDTQQLILAFFRGYCGEETSGLKASFLLHHGAHPKALETLQRVGGDIIEKHHMAFTGMLQRLSIHSREDLQKLSEVPALVFNDGVTNWGRIVTVISFGAFVAKHLKSIDLEDCIMALAEHFTLFLMTSKKDWIIQEKGWEGFVDFFHIEDYESGLRTVLMAFSSVAVLGAGLAFMIR</sequence>
<reference evidence="17" key="3">
    <citation type="submission" date="2025-04" db="UniProtKB">
        <authorList>
            <consortium name="RefSeq"/>
        </authorList>
    </citation>
    <scope>IDENTIFICATION</scope>
    <source>
        <strain evidence="17">Nigerian</strain>
        <tissue evidence="17">Liver and blood</tissue>
    </source>
</reference>
<evidence type="ECO:0000313" key="16">
    <source>
        <dbReference type="Proteomes" id="UP000008143"/>
    </source>
</evidence>
<dbReference type="InterPro" id="IPR036834">
    <property type="entry name" value="Bcl-2-like_sf"/>
</dbReference>
<dbReference type="InterPro" id="IPR046371">
    <property type="entry name" value="Bcl-2_BH1-3"/>
</dbReference>
<protein>
    <submittedName>
        <fullName evidence="17">Induced myeloid leukemia cell differentiation protein Mcl-1</fullName>
    </submittedName>
    <submittedName>
        <fullName evidence="15">MCL1, BCL2 family apoptosis regulator</fullName>
    </submittedName>
</protein>
<dbReference type="GO" id="GO:0043525">
    <property type="term" value="P:positive regulation of neuron apoptotic process"/>
    <property type="evidence" value="ECO:0000318"/>
    <property type="project" value="GO_Central"/>
</dbReference>
<dbReference type="GeneID" id="100038211"/>
<dbReference type="GO" id="GO:0030154">
    <property type="term" value="P:cell differentiation"/>
    <property type="evidence" value="ECO:0007669"/>
    <property type="project" value="UniProtKB-KW"/>
</dbReference>
<dbReference type="GeneTree" id="ENSGT01130000278292"/>
<feature type="transmembrane region" description="Helical" evidence="13">
    <location>
        <begin position="264"/>
        <end position="282"/>
    </location>
</feature>
<name>A0A6I8PM94_XENTR</name>
<dbReference type="OMA" id="NCCLSEW"/>
<keyword evidence="13" id="KW-0472">Membrane</keyword>
<dbReference type="RefSeq" id="XP_002935512.1">
    <property type="nucleotide sequence ID" value="XM_002935466.5"/>
</dbReference>
<feature type="region of interest" description="Disordered" evidence="12">
    <location>
        <begin position="72"/>
        <end position="101"/>
    </location>
</feature>
<dbReference type="SUPFAM" id="SSF56854">
    <property type="entry name" value="Bcl-2 inhibitors of programmed cell death"/>
    <property type="match status" value="1"/>
</dbReference>
<dbReference type="InterPro" id="IPR026298">
    <property type="entry name" value="Bcl-2_fam"/>
</dbReference>
<dbReference type="PANTHER" id="PTHR11256">
    <property type="entry name" value="BCL-2 RELATED"/>
    <property type="match status" value="1"/>
</dbReference>
<evidence type="ECO:0000256" key="4">
    <source>
        <dbReference type="ARBA" id="ARBA00022473"/>
    </source>
</evidence>
<dbReference type="Ensembl" id="ENSXETT00000056124">
    <property type="protein sequence ID" value="ENSXETP00000056124"/>
    <property type="gene ID" value="ENSXETG00000008910"/>
</dbReference>
<reference evidence="15" key="2">
    <citation type="submission" date="2020-05" db="UniProtKB">
        <authorList>
            <consortium name="Ensembl"/>
        </authorList>
    </citation>
    <scope>IDENTIFICATION</scope>
</reference>
<evidence type="ECO:0000256" key="1">
    <source>
        <dbReference type="ARBA" id="ARBA00004496"/>
    </source>
</evidence>
<keyword evidence="4" id="KW-0217">Developmental protein</keyword>
<dbReference type="InterPro" id="IPR020717">
    <property type="entry name" value="Bcl2_BH1_motif_CS"/>
</dbReference>
<dbReference type="Gene3D" id="1.10.437.10">
    <property type="entry name" value="Blc2-like"/>
    <property type="match status" value="1"/>
</dbReference>
<dbReference type="CDD" id="cd06845">
    <property type="entry name" value="Bcl-2_like"/>
    <property type="match status" value="1"/>
</dbReference>
<dbReference type="PRINTS" id="PR01862">
    <property type="entry name" value="BCL2FAMILY"/>
</dbReference>
<dbReference type="PROSITE" id="PS01080">
    <property type="entry name" value="BH1"/>
    <property type="match status" value="1"/>
</dbReference>
<dbReference type="Bgee" id="ENSXETG00000008910">
    <property type="expression patterns" value="Expressed in egg cell and 29 other cell types or tissues"/>
</dbReference>
<comment type="similarity">
    <text evidence="3">Belongs to the Bcl-2 family.</text>
</comment>
<evidence type="ECO:0000256" key="6">
    <source>
        <dbReference type="ARBA" id="ARBA00022499"/>
    </source>
</evidence>
<evidence type="ECO:0000256" key="2">
    <source>
        <dbReference type="ARBA" id="ARBA00004642"/>
    </source>
</evidence>
<evidence type="ECO:0000256" key="8">
    <source>
        <dbReference type="ARBA" id="ARBA00022703"/>
    </source>
</evidence>
<organism evidence="15">
    <name type="scientific">Xenopus tropicalis</name>
    <name type="common">Western clawed frog</name>
    <name type="synonym">Silurana tropicalis</name>
    <dbReference type="NCBI Taxonomy" id="8364"/>
    <lineage>
        <taxon>Eukaryota</taxon>
        <taxon>Metazoa</taxon>
        <taxon>Chordata</taxon>
        <taxon>Craniata</taxon>
        <taxon>Vertebrata</taxon>
        <taxon>Euteleostomi</taxon>
        <taxon>Amphibia</taxon>
        <taxon>Batrachia</taxon>
        <taxon>Anura</taxon>
        <taxon>Pipoidea</taxon>
        <taxon>Pipidae</taxon>
        <taxon>Xenopodinae</taxon>
        <taxon>Xenopus</taxon>
        <taxon>Silurana</taxon>
    </lineage>
</organism>
<dbReference type="AGR" id="Xenbase:XB-GENE-487620"/>
<dbReference type="InterPro" id="IPR013281">
    <property type="entry name" value="Apop_reg_Mc1"/>
</dbReference>
<proteinExistence type="inferred from homology"/>
<dbReference type="PRINTS" id="PR01866">
    <property type="entry name" value="APOPREGMCL1"/>
</dbReference>
<keyword evidence="13" id="KW-1133">Transmembrane helix</keyword>